<proteinExistence type="predicted"/>
<dbReference type="Proteomes" id="UP000054270">
    <property type="component" value="Unassembled WGS sequence"/>
</dbReference>
<dbReference type="SUPFAM" id="SSF52047">
    <property type="entry name" value="RNI-like"/>
    <property type="match status" value="1"/>
</dbReference>
<dbReference type="OMA" id="MEDIVEH"/>
<evidence type="ECO:0000313" key="1">
    <source>
        <dbReference type="EMBL" id="KJA28728.1"/>
    </source>
</evidence>
<name>A0A0D2MXE6_HYPSF</name>
<dbReference type="Gene3D" id="1.20.1280.50">
    <property type="match status" value="1"/>
</dbReference>
<reference evidence="2" key="1">
    <citation type="submission" date="2014-04" db="EMBL/GenBank/DDBJ databases">
        <title>Evolutionary Origins and Diversification of the Mycorrhizal Mutualists.</title>
        <authorList>
            <consortium name="DOE Joint Genome Institute"/>
            <consortium name="Mycorrhizal Genomics Consortium"/>
            <person name="Kohler A."/>
            <person name="Kuo A."/>
            <person name="Nagy L.G."/>
            <person name="Floudas D."/>
            <person name="Copeland A."/>
            <person name="Barry K.W."/>
            <person name="Cichocki N."/>
            <person name="Veneault-Fourrey C."/>
            <person name="LaButti K."/>
            <person name="Lindquist E.A."/>
            <person name="Lipzen A."/>
            <person name="Lundell T."/>
            <person name="Morin E."/>
            <person name="Murat C."/>
            <person name="Riley R."/>
            <person name="Ohm R."/>
            <person name="Sun H."/>
            <person name="Tunlid A."/>
            <person name="Henrissat B."/>
            <person name="Grigoriev I.V."/>
            <person name="Hibbett D.S."/>
            <person name="Martin F."/>
        </authorList>
    </citation>
    <scope>NUCLEOTIDE SEQUENCE [LARGE SCALE GENOMIC DNA]</scope>
    <source>
        <strain evidence="2">FD-334 SS-4</strain>
    </source>
</reference>
<gene>
    <name evidence="1" type="ORF">HYPSUDRAFT_617407</name>
</gene>
<dbReference type="AlphaFoldDB" id="A0A0D2MXE6"/>
<dbReference type="STRING" id="945553.A0A0D2MXE6"/>
<organism evidence="1 2">
    <name type="scientific">Hypholoma sublateritium (strain FD-334 SS-4)</name>
    <dbReference type="NCBI Taxonomy" id="945553"/>
    <lineage>
        <taxon>Eukaryota</taxon>
        <taxon>Fungi</taxon>
        <taxon>Dikarya</taxon>
        <taxon>Basidiomycota</taxon>
        <taxon>Agaricomycotina</taxon>
        <taxon>Agaricomycetes</taxon>
        <taxon>Agaricomycetidae</taxon>
        <taxon>Agaricales</taxon>
        <taxon>Agaricineae</taxon>
        <taxon>Strophariaceae</taxon>
        <taxon>Hypholoma</taxon>
    </lineage>
</organism>
<keyword evidence="2" id="KW-1185">Reference proteome</keyword>
<accession>A0A0D2MXE6</accession>
<protein>
    <submittedName>
        <fullName evidence="1">Uncharacterized protein</fullName>
    </submittedName>
</protein>
<dbReference type="EMBL" id="KN817520">
    <property type="protein sequence ID" value="KJA28728.1"/>
    <property type="molecule type" value="Genomic_DNA"/>
</dbReference>
<evidence type="ECO:0000313" key="2">
    <source>
        <dbReference type="Proteomes" id="UP000054270"/>
    </source>
</evidence>
<sequence>MGFTHGDCHNENRLVHYRASDYKLRDIVGGDGCGLCTELKLVELLREELTRKACELRVKINLSHSAINHQLPPEVLGTIFEAYVDDPSYEDFLYEADVADYRTTSGNPLLLGAVCRTWRDIAWSTPRLWTSLTVHVDFARQPTQTRLTQEWLARSGKLPLSIRLVDYKQRNDDINLIRPLISAINQYAQRWRNLHIHLPTCMFPWFKPVGNHAPMLEYLKVEGKHHFANDDWTDENTRDLLWLGDTPSLKYLSTSRISLINLKVGWENVTHFAGGNVSIAECLEVVRRAPLLEHCVFQSTSGATEDLPAPSAPILVQRLRTFSVTFPNQSGLALMQSVTSPALETLAVVGPLSGCLPAFFVRSHCPLQRLSLTFFGDDPQCLIDLLRTQPSLTALSLGWSPLPGLLLAELAATHDADSAGPPAFLPNLETLEFLGMNIDFAWSQLADIFLPLIDGAGEHTNEAAVPTQRYVRPWRRVKMTVLRDVTTSGRAGLPYIPEAVLPRLWKAIACGVEVEVKVTSSFDGCDMKDWLQVSEEHHEVNHEISAEAAAA</sequence>
<dbReference type="OrthoDB" id="3139566at2759"/>